<dbReference type="Gene3D" id="3.10.450.50">
    <property type="match status" value="1"/>
</dbReference>
<evidence type="ECO:0000313" key="2">
    <source>
        <dbReference type="EMBL" id="RWZ52536.1"/>
    </source>
</evidence>
<dbReference type="Proteomes" id="UP000288547">
    <property type="component" value="Unassembled WGS sequence"/>
</dbReference>
<proteinExistence type="predicted"/>
<dbReference type="SUPFAM" id="SSF54427">
    <property type="entry name" value="NTF2-like"/>
    <property type="match status" value="1"/>
</dbReference>
<accession>A0A444PXD2</accession>
<dbReference type="InterPro" id="IPR037401">
    <property type="entry name" value="SnoaL-like"/>
</dbReference>
<evidence type="ECO:0000259" key="1">
    <source>
        <dbReference type="Pfam" id="PF12680"/>
    </source>
</evidence>
<dbReference type="InterPro" id="IPR032710">
    <property type="entry name" value="NTF2-like_dom_sf"/>
</dbReference>
<dbReference type="OrthoDB" id="8526151at2"/>
<dbReference type="RefSeq" id="WP_128493379.1">
    <property type="nucleotide sequence ID" value="NZ_RZNB01000001.1"/>
</dbReference>
<dbReference type="EMBL" id="RZNB01000001">
    <property type="protein sequence ID" value="RWZ52536.1"/>
    <property type="molecule type" value="Genomic_DNA"/>
</dbReference>
<reference evidence="2 3" key="1">
    <citation type="submission" date="2018-12" db="EMBL/GenBank/DDBJ databases">
        <authorList>
            <person name="Li F."/>
        </authorList>
    </citation>
    <scope>NUCLEOTIDE SEQUENCE [LARGE SCALE GENOMIC DNA]</scope>
    <source>
        <strain evidence="2 3">11W25H-1</strain>
    </source>
</reference>
<name>A0A444PXD2_9MICO</name>
<sequence>MTTNTNDLVITTDTVTSWVDRYLTAWKTNDPHDIAGLFTEDGEYHESPYETDWIGRDEIVSGWRSRWDWQQGGWSFDWEIVSIDGPTAVITGVGRYTKLGDFDNQWTVTFRTPELCESFMMVNTARDGNE</sequence>
<dbReference type="Pfam" id="PF12680">
    <property type="entry name" value="SnoaL_2"/>
    <property type="match status" value="1"/>
</dbReference>
<protein>
    <submittedName>
        <fullName evidence="2">Nuclear transport factor 2 family protein</fullName>
    </submittedName>
</protein>
<feature type="domain" description="SnoaL-like" evidence="1">
    <location>
        <begin position="19"/>
        <end position="102"/>
    </location>
</feature>
<gene>
    <name evidence="2" type="ORF">ELQ90_00835</name>
</gene>
<organism evidence="2 3">
    <name type="scientific">Labedella phragmitis</name>
    <dbReference type="NCBI Taxonomy" id="2498849"/>
    <lineage>
        <taxon>Bacteria</taxon>
        <taxon>Bacillati</taxon>
        <taxon>Actinomycetota</taxon>
        <taxon>Actinomycetes</taxon>
        <taxon>Micrococcales</taxon>
        <taxon>Microbacteriaceae</taxon>
        <taxon>Labedella</taxon>
    </lineage>
</organism>
<evidence type="ECO:0000313" key="3">
    <source>
        <dbReference type="Proteomes" id="UP000288547"/>
    </source>
</evidence>
<dbReference type="AlphaFoldDB" id="A0A444PXD2"/>
<comment type="caution">
    <text evidence="2">The sequence shown here is derived from an EMBL/GenBank/DDBJ whole genome shotgun (WGS) entry which is preliminary data.</text>
</comment>
<keyword evidence="3" id="KW-1185">Reference proteome</keyword>